<dbReference type="PANTHER" id="PTHR43280:SF28">
    <property type="entry name" value="HTH-TYPE TRANSCRIPTIONAL ACTIVATOR RHAS"/>
    <property type="match status" value="1"/>
</dbReference>
<dbReference type="InterPro" id="IPR003313">
    <property type="entry name" value="AraC-bd"/>
</dbReference>
<dbReference type="Pfam" id="PF02311">
    <property type="entry name" value="AraC_binding"/>
    <property type="match status" value="1"/>
</dbReference>
<dbReference type="GO" id="GO:0003700">
    <property type="term" value="F:DNA-binding transcription factor activity"/>
    <property type="evidence" value="ECO:0007669"/>
    <property type="project" value="InterPro"/>
</dbReference>
<evidence type="ECO:0000256" key="1">
    <source>
        <dbReference type="ARBA" id="ARBA00023015"/>
    </source>
</evidence>
<comment type="caution">
    <text evidence="5">The sequence shown here is derived from an EMBL/GenBank/DDBJ whole genome shotgun (WGS) entry which is preliminary data.</text>
</comment>
<evidence type="ECO:0000313" key="6">
    <source>
        <dbReference type="Proteomes" id="UP000261111"/>
    </source>
</evidence>
<dbReference type="Gene3D" id="2.60.120.10">
    <property type="entry name" value="Jelly Rolls"/>
    <property type="match status" value="1"/>
</dbReference>
<dbReference type="InterPro" id="IPR014710">
    <property type="entry name" value="RmlC-like_jellyroll"/>
</dbReference>
<dbReference type="SUPFAM" id="SSF46689">
    <property type="entry name" value="Homeodomain-like"/>
    <property type="match status" value="2"/>
</dbReference>
<evidence type="ECO:0000256" key="3">
    <source>
        <dbReference type="ARBA" id="ARBA00023163"/>
    </source>
</evidence>
<dbReference type="Proteomes" id="UP000261111">
    <property type="component" value="Unassembled WGS sequence"/>
</dbReference>
<dbReference type="Pfam" id="PF12833">
    <property type="entry name" value="HTH_18"/>
    <property type="match status" value="1"/>
</dbReference>
<organism evidence="5 6">
    <name type="scientific">Hungatella hathewayi</name>
    <dbReference type="NCBI Taxonomy" id="154046"/>
    <lineage>
        <taxon>Bacteria</taxon>
        <taxon>Bacillati</taxon>
        <taxon>Bacillota</taxon>
        <taxon>Clostridia</taxon>
        <taxon>Lachnospirales</taxon>
        <taxon>Lachnospiraceae</taxon>
        <taxon>Hungatella</taxon>
    </lineage>
</organism>
<dbReference type="Gene3D" id="1.10.10.60">
    <property type="entry name" value="Homeodomain-like"/>
    <property type="match status" value="2"/>
</dbReference>
<name>A0A3E2WXH1_9FIRM</name>
<dbReference type="EMBL" id="QVIA01000008">
    <property type="protein sequence ID" value="RGC32648.1"/>
    <property type="molecule type" value="Genomic_DNA"/>
</dbReference>
<dbReference type="SUPFAM" id="SSF51215">
    <property type="entry name" value="Regulatory protein AraC"/>
    <property type="match status" value="1"/>
</dbReference>
<dbReference type="InterPro" id="IPR037923">
    <property type="entry name" value="HTH-like"/>
</dbReference>
<evidence type="ECO:0000259" key="4">
    <source>
        <dbReference type="PROSITE" id="PS01124"/>
    </source>
</evidence>
<accession>A0A3E2WXH1</accession>
<dbReference type="AlphaFoldDB" id="A0A3E2WXH1"/>
<sequence>MEFFAMENQKFAMLEEKINEIKFEIVESGLLTAGEEWDYKQVVSPFNRLYFILEGEGHIHNDMQQMDLKEGHLYLIPAGATYDYKAEGRMKKLYIHFQIQLIPGIDLFSRCMVAMELPQIPKEMELLLENLKQKTMDKVIAAKSLLLAVISRFLEIARREGMEENYSGYEKQQRAISYVENHLSGALKVSEVAAALGESYYAVSRNFKRDTGIGLKEYMETLLMNRAKRLLAATDMRISEIAVELGFEDAFYFSRFFRKYEKMPPREYRSRRML</sequence>
<dbReference type="InterPro" id="IPR018060">
    <property type="entry name" value="HTH_AraC"/>
</dbReference>
<protein>
    <submittedName>
        <fullName evidence="5">AraC family transcriptional regulator</fullName>
    </submittedName>
</protein>
<dbReference type="PROSITE" id="PS01124">
    <property type="entry name" value="HTH_ARAC_FAMILY_2"/>
    <property type="match status" value="1"/>
</dbReference>
<dbReference type="PANTHER" id="PTHR43280">
    <property type="entry name" value="ARAC-FAMILY TRANSCRIPTIONAL REGULATOR"/>
    <property type="match status" value="1"/>
</dbReference>
<dbReference type="SMART" id="SM00342">
    <property type="entry name" value="HTH_ARAC"/>
    <property type="match status" value="1"/>
</dbReference>
<gene>
    <name evidence="5" type="ORF">DWX41_08775</name>
</gene>
<dbReference type="InterPro" id="IPR009057">
    <property type="entry name" value="Homeodomain-like_sf"/>
</dbReference>
<feature type="domain" description="HTH araC/xylS-type" evidence="4">
    <location>
        <begin position="173"/>
        <end position="271"/>
    </location>
</feature>
<keyword evidence="2" id="KW-0238">DNA-binding</keyword>
<proteinExistence type="predicted"/>
<evidence type="ECO:0000256" key="2">
    <source>
        <dbReference type="ARBA" id="ARBA00023125"/>
    </source>
</evidence>
<evidence type="ECO:0000313" key="5">
    <source>
        <dbReference type="EMBL" id="RGC32648.1"/>
    </source>
</evidence>
<keyword evidence="1" id="KW-0805">Transcription regulation</keyword>
<dbReference type="PRINTS" id="PR00032">
    <property type="entry name" value="HTHARAC"/>
</dbReference>
<keyword evidence="3" id="KW-0804">Transcription</keyword>
<dbReference type="InterPro" id="IPR020449">
    <property type="entry name" value="Tscrpt_reg_AraC-type_HTH"/>
</dbReference>
<dbReference type="GO" id="GO:0043565">
    <property type="term" value="F:sequence-specific DNA binding"/>
    <property type="evidence" value="ECO:0007669"/>
    <property type="project" value="InterPro"/>
</dbReference>
<reference evidence="5 6" key="1">
    <citation type="submission" date="2018-08" db="EMBL/GenBank/DDBJ databases">
        <title>A genome reference for cultivated species of the human gut microbiota.</title>
        <authorList>
            <person name="Zou Y."/>
            <person name="Xue W."/>
            <person name="Luo G."/>
        </authorList>
    </citation>
    <scope>NUCLEOTIDE SEQUENCE [LARGE SCALE GENOMIC DNA]</scope>
    <source>
        <strain evidence="5 6">AF19-21</strain>
    </source>
</reference>